<evidence type="ECO:0000256" key="1">
    <source>
        <dbReference type="ARBA" id="ARBA00022723"/>
    </source>
</evidence>
<evidence type="ECO:0000256" key="3">
    <source>
        <dbReference type="ARBA" id="ARBA00023015"/>
    </source>
</evidence>
<dbReference type="InterPro" id="IPR036864">
    <property type="entry name" value="Zn2-C6_fun-type_DNA-bd_sf"/>
</dbReference>
<dbReference type="PROSITE" id="PS50048">
    <property type="entry name" value="ZN2_CY6_FUNGAL_2"/>
    <property type="match status" value="1"/>
</dbReference>
<dbReference type="InterPro" id="IPR001138">
    <property type="entry name" value="Zn2Cys6_DnaBD"/>
</dbReference>
<accession>A0A1J7IBG4</accession>
<evidence type="ECO:0000259" key="6">
    <source>
        <dbReference type="PROSITE" id="PS50048"/>
    </source>
</evidence>
<name>A0A1J7IBG4_9PEZI</name>
<dbReference type="InParanoid" id="A0A1J7IBG4"/>
<dbReference type="Pfam" id="PF00172">
    <property type="entry name" value="Zn_clus"/>
    <property type="match status" value="1"/>
</dbReference>
<dbReference type="PANTHER" id="PTHR47660">
    <property type="entry name" value="TRANSCRIPTION FACTOR WITH C2H2 AND ZN(2)-CYS(6) DNA BINDING DOMAIN (EUROFUNG)-RELATED-RELATED"/>
    <property type="match status" value="1"/>
</dbReference>
<evidence type="ECO:0000256" key="2">
    <source>
        <dbReference type="ARBA" id="ARBA00022833"/>
    </source>
</evidence>
<dbReference type="Gene3D" id="4.10.240.10">
    <property type="entry name" value="Zn(2)-C6 fungal-type DNA-binding domain"/>
    <property type="match status" value="1"/>
</dbReference>
<reference evidence="7 8" key="1">
    <citation type="submission" date="2016-10" db="EMBL/GenBank/DDBJ databases">
        <title>Draft genome sequence of Coniochaeta ligniaria NRRL30616, a lignocellulolytic fungus for bioabatement of inhibitors in plant biomass hydrolysates.</title>
        <authorList>
            <consortium name="DOE Joint Genome Institute"/>
            <person name="Jimenez D.J."/>
            <person name="Hector R.E."/>
            <person name="Riley R."/>
            <person name="Sun H."/>
            <person name="Grigoriev I.V."/>
            <person name="Van Elsas J.D."/>
            <person name="Nichols N.N."/>
        </authorList>
    </citation>
    <scope>NUCLEOTIDE SEQUENCE [LARGE SCALE GENOMIC DNA]</scope>
    <source>
        <strain evidence="7 8">NRRL 30616</strain>
    </source>
</reference>
<feature type="domain" description="Zn(2)-C6 fungal-type" evidence="6">
    <location>
        <begin position="17"/>
        <end position="47"/>
    </location>
</feature>
<dbReference type="GO" id="GO:0000981">
    <property type="term" value="F:DNA-binding transcription factor activity, RNA polymerase II-specific"/>
    <property type="evidence" value="ECO:0007669"/>
    <property type="project" value="InterPro"/>
</dbReference>
<dbReference type="STRING" id="1408157.A0A1J7IBG4"/>
<dbReference type="SUPFAM" id="SSF57701">
    <property type="entry name" value="Zn2/Cys6 DNA-binding domain"/>
    <property type="match status" value="1"/>
</dbReference>
<dbReference type="Proteomes" id="UP000182658">
    <property type="component" value="Unassembled WGS sequence"/>
</dbReference>
<dbReference type="GO" id="GO:0008270">
    <property type="term" value="F:zinc ion binding"/>
    <property type="evidence" value="ECO:0007669"/>
    <property type="project" value="InterPro"/>
</dbReference>
<keyword evidence="8" id="KW-1185">Reference proteome</keyword>
<keyword evidence="1" id="KW-0479">Metal-binding</keyword>
<dbReference type="PANTHER" id="PTHR47660:SF3">
    <property type="entry name" value="FINGER DOMAIN PROTEIN, PUTATIVE (AFU_ORTHOLOGUE AFUA_4G03310)-RELATED"/>
    <property type="match status" value="1"/>
</dbReference>
<gene>
    <name evidence="7" type="ORF">CONLIGDRAFT_584015</name>
</gene>
<keyword evidence="3" id="KW-0805">Transcription regulation</keyword>
<organism evidence="7 8">
    <name type="scientific">Coniochaeta ligniaria NRRL 30616</name>
    <dbReference type="NCBI Taxonomy" id="1408157"/>
    <lineage>
        <taxon>Eukaryota</taxon>
        <taxon>Fungi</taxon>
        <taxon>Dikarya</taxon>
        <taxon>Ascomycota</taxon>
        <taxon>Pezizomycotina</taxon>
        <taxon>Sordariomycetes</taxon>
        <taxon>Sordariomycetidae</taxon>
        <taxon>Coniochaetales</taxon>
        <taxon>Coniochaetaceae</taxon>
        <taxon>Coniochaeta</taxon>
    </lineage>
</organism>
<dbReference type="AlphaFoldDB" id="A0A1J7IBG4"/>
<keyword evidence="5" id="KW-0539">Nucleus</keyword>
<dbReference type="OrthoDB" id="9930022at2759"/>
<evidence type="ECO:0000256" key="4">
    <source>
        <dbReference type="ARBA" id="ARBA00023163"/>
    </source>
</evidence>
<evidence type="ECO:0000256" key="5">
    <source>
        <dbReference type="ARBA" id="ARBA00023242"/>
    </source>
</evidence>
<proteinExistence type="predicted"/>
<sequence length="459" mass="51476">MGRSVAGGAVPASRQKNCTACVLAKRRCDRRTPICKRCADKNVDCVYARTTVSTSSHLREAGNALPAYMNTDGLQFGGSTSSTFSLSPGPPLDMDYLDFMPMDSQALSSASLSLDPSSLDATNTGDLPTDHFMDMLDNCIDPNLHQTLVSTEHGSTIDRPSSPADEGTLAAYDKMAPICGPVEPWMVHDPKTPLYYVISRVKGFASDAATRNATPFMHRYLYRDHMPSCILECFTANMLYANRNPANMAMVMRALHRNVGDLVRTEVAHTGATVTAKLARTQALFLYQVIRLFDGDVTLRAQGEADIPLLQSWLGELCRVRENLGDLADLEDSVARAQPPKKWERWIFAESLRRTIIMAYSVITLYQMMKNSEGSEDQNPWAYTHRWTISRHLWEADTSFSFFRMWKEKPHYVINNYAFDDFLKYGRGDDVDEFAEILLSVYVGVDETKEFLSATENKT</sequence>
<evidence type="ECO:0000313" key="7">
    <source>
        <dbReference type="EMBL" id="OIW24651.1"/>
    </source>
</evidence>
<keyword evidence="2" id="KW-0862">Zinc</keyword>
<protein>
    <recommendedName>
        <fullName evidence="6">Zn(2)-C6 fungal-type domain-containing protein</fullName>
    </recommendedName>
</protein>
<evidence type="ECO:0000313" key="8">
    <source>
        <dbReference type="Proteomes" id="UP000182658"/>
    </source>
</evidence>
<dbReference type="EMBL" id="KV875103">
    <property type="protein sequence ID" value="OIW24651.1"/>
    <property type="molecule type" value="Genomic_DNA"/>
</dbReference>
<dbReference type="CDD" id="cd00067">
    <property type="entry name" value="GAL4"/>
    <property type="match status" value="1"/>
</dbReference>
<keyword evidence="4" id="KW-0804">Transcription</keyword>